<proteinExistence type="predicted"/>
<dbReference type="AlphaFoldDB" id="A0A2P2R2P1"/>
<organism evidence="1">
    <name type="scientific">Rhizophora mucronata</name>
    <name type="common">Asiatic mangrove</name>
    <dbReference type="NCBI Taxonomy" id="61149"/>
    <lineage>
        <taxon>Eukaryota</taxon>
        <taxon>Viridiplantae</taxon>
        <taxon>Streptophyta</taxon>
        <taxon>Embryophyta</taxon>
        <taxon>Tracheophyta</taxon>
        <taxon>Spermatophyta</taxon>
        <taxon>Magnoliopsida</taxon>
        <taxon>eudicotyledons</taxon>
        <taxon>Gunneridae</taxon>
        <taxon>Pentapetalae</taxon>
        <taxon>rosids</taxon>
        <taxon>fabids</taxon>
        <taxon>Malpighiales</taxon>
        <taxon>Rhizophoraceae</taxon>
        <taxon>Rhizophora</taxon>
    </lineage>
</organism>
<dbReference type="EMBL" id="GGEC01093052">
    <property type="protein sequence ID" value="MBX73536.1"/>
    <property type="molecule type" value="Transcribed_RNA"/>
</dbReference>
<name>A0A2P2R2P1_RHIMU</name>
<reference evidence="1" key="1">
    <citation type="submission" date="2018-02" db="EMBL/GenBank/DDBJ databases">
        <title>Rhizophora mucronata_Transcriptome.</title>
        <authorList>
            <person name="Meera S.P."/>
            <person name="Sreeshan A."/>
            <person name="Augustine A."/>
        </authorList>
    </citation>
    <scope>NUCLEOTIDE SEQUENCE</scope>
    <source>
        <tissue evidence="1">Leaf</tissue>
    </source>
</reference>
<accession>A0A2P2R2P1</accession>
<protein>
    <submittedName>
        <fullName evidence="1">Uncharacterized protein</fullName>
    </submittedName>
</protein>
<sequence length="68" mass="8411">MIVNCCTKSFFQAPFFLDSTGHRNSHKYYKTMKSFALYRILNKLWNLCRDYFFGPQRYCYWRMKITTE</sequence>
<evidence type="ECO:0000313" key="1">
    <source>
        <dbReference type="EMBL" id="MBX73536.1"/>
    </source>
</evidence>